<accession>A0ACB7YWX0</accession>
<keyword evidence="2" id="KW-1185">Reference proteome</keyword>
<dbReference type="Proteomes" id="UP000828048">
    <property type="component" value="Chromosome 3"/>
</dbReference>
<sequence>MAGSAAELDFFRMEKKETSPTQPQKQLFHCRRSFQDIQSVISKLNPEVLKAVIATGSSVDLISKSSENANLLSSTPKHNPFSALPVYSTPSAFWNNGGGNSESNPETPPLTIFYNRTVTVFNVPRHKAENILKIAQGGVSGQSKLLETFNGDLPIARRKSLQRFLEKRKQRLALASPYGCPAGYGFSGKKT</sequence>
<comment type="caution">
    <text evidence="1">The sequence shown here is derived from an EMBL/GenBank/DDBJ whole genome shotgun (WGS) entry which is preliminary data.</text>
</comment>
<name>A0ACB7YWX0_9ERIC</name>
<evidence type="ECO:0000313" key="2">
    <source>
        <dbReference type="Proteomes" id="UP000828048"/>
    </source>
</evidence>
<organism evidence="1 2">
    <name type="scientific">Vaccinium darrowii</name>
    <dbReference type="NCBI Taxonomy" id="229202"/>
    <lineage>
        <taxon>Eukaryota</taxon>
        <taxon>Viridiplantae</taxon>
        <taxon>Streptophyta</taxon>
        <taxon>Embryophyta</taxon>
        <taxon>Tracheophyta</taxon>
        <taxon>Spermatophyta</taxon>
        <taxon>Magnoliopsida</taxon>
        <taxon>eudicotyledons</taxon>
        <taxon>Gunneridae</taxon>
        <taxon>Pentapetalae</taxon>
        <taxon>asterids</taxon>
        <taxon>Ericales</taxon>
        <taxon>Ericaceae</taxon>
        <taxon>Vaccinioideae</taxon>
        <taxon>Vaccinieae</taxon>
        <taxon>Vaccinium</taxon>
    </lineage>
</organism>
<protein>
    <submittedName>
        <fullName evidence="1">Uncharacterized protein</fullName>
    </submittedName>
</protein>
<dbReference type="EMBL" id="CM037153">
    <property type="protein sequence ID" value="KAH7858001.1"/>
    <property type="molecule type" value="Genomic_DNA"/>
</dbReference>
<gene>
    <name evidence="1" type="ORF">Vadar_018868</name>
</gene>
<evidence type="ECO:0000313" key="1">
    <source>
        <dbReference type="EMBL" id="KAH7858001.1"/>
    </source>
</evidence>
<proteinExistence type="predicted"/>
<reference evidence="1 2" key="1">
    <citation type="journal article" date="2021" name="Hortic Res">
        <title>High-quality reference genome and annotation aids understanding of berry development for evergreen blueberry (Vaccinium darrowii).</title>
        <authorList>
            <person name="Yu J."/>
            <person name="Hulse-Kemp A.M."/>
            <person name="Babiker E."/>
            <person name="Staton M."/>
        </authorList>
    </citation>
    <scope>NUCLEOTIDE SEQUENCE [LARGE SCALE GENOMIC DNA]</scope>
    <source>
        <strain evidence="2">cv. NJ 8807/NJ 8810</strain>
        <tissue evidence="1">Young leaf</tissue>
    </source>
</reference>